<dbReference type="EC" id="3.4.-.-" evidence="3"/>
<keyword evidence="1" id="KW-1133">Transmembrane helix</keyword>
<dbReference type="SUPFAM" id="SSF51261">
    <property type="entry name" value="Duplicated hybrid motif"/>
    <property type="match status" value="1"/>
</dbReference>
<protein>
    <submittedName>
        <fullName evidence="3">M23 family metallopeptidase</fullName>
        <ecNumber evidence="3">3.4.-.-</ecNumber>
    </submittedName>
</protein>
<evidence type="ECO:0000256" key="1">
    <source>
        <dbReference type="SAM" id="Phobius"/>
    </source>
</evidence>
<dbReference type="CDD" id="cd12797">
    <property type="entry name" value="M23_peptidase"/>
    <property type="match status" value="1"/>
</dbReference>
<keyword evidence="4" id="KW-1185">Reference proteome</keyword>
<evidence type="ECO:0000259" key="2">
    <source>
        <dbReference type="Pfam" id="PF01551"/>
    </source>
</evidence>
<dbReference type="InterPro" id="IPR050570">
    <property type="entry name" value="Cell_wall_metabolism_enzyme"/>
</dbReference>
<dbReference type="Proteomes" id="UP001223520">
    <property type="component" value="Chromosome"/>
</dbReference>
<dbReference type="EMBL" id="CP124543">
    <property type="protein sequence ID" value="WGV25655.1"/>
    <property type="molecule type" value="Genomic_DNA"/>
</dbReference>
<feature type="domain" description="M23ase beta-sheet core" evidence="2">
    <location>
        <begin position="194"/>
        <end position="291"/>
    </location>
</feature>
<dbReference type="PANTHER" id="PTHR21666:SF285">
    <property type="entry name" value="M23 FAMILY METALLOPEPTIDASE"/>
    <property type="match status" value="1"/>
</dbReference>
<name>A0AAJ6NS91_9CYAN</name>
<gene>
    <name evidence="3" type="ORF">QI031_28705</name>
</gene>
<dbReference type="KEGG" id="hbq:QI031_28705"/>
<feature type="transmembrane region" description="Helical" evidence="1">
    <location>
        <begin position="35"/>
        <end position="53"/>
    </location>
</feature>
<keyword evidence="3" id="KW-0378">Hydrolase</keyword>
<feature type="transmembrane region" description="Helical" evidence="1">
    <location>
        <begin position="6"/>
        <end position="23"/>
    </location>
</feature>
<dbReference type="GO" id="GO:0004222">
    <property type="term" value="F:metalloendopeptidase activity"/>
    <property type="evidence" value="ECO:0007669"/>
    <property type="project" value="TreeGrafter"/>
</dbReference>
<sequence>MIALLIGLQIVLPLVLIAWLAIAPSHNLLGVSLQALVTALTLFAIARMGVWVFPPWWTPYIYALLFTITLVTVFRQHKPRRKLPSSWLGWIAIIGFVAFGVFVGNEAVQSWAGQFPPPIPAVNLAFPLRGGDYLILNGGSDIRINAHLKTMDESVARFRAYRGQSYGIDIIQIDRFGLRTQGVVPSDPVAYQIYGEPVLAPCAGKIVQAIDDLPDMTIPQIDRVNRAGNHVILRCGDIDVLLAHFRPQSLSVQTGTDVKVGDRIAEVGNSGASDEPHLHIHAQRPGSSVAPFSGDPLPMRFNGRFLIRSDRPIMPKKIQQVYQSLHYKKR</sequence>
<proteinExistence type="predicted"/>
<reference evidence="3 4" key="1">
    <citation type="journal article" date="2023" name="Limnol Oceanogr Lett">
        <title>Environmental adaptations by the intertidal Antarctic cyanobacterium Halotia branconii CENA392 as revealed using long-read genome sequencing.</title>
        <authorList>
            <person name="Dextro R.B."/>
            <person name="Delbaje E."/>
            <person name="Freitas P.N.N."/>
            <person name="Geraldes V."/>
            <person name="Pinto E."/>
            <person name="Long P.F."/>
            <person name="Fiore M.F."/>
        </authorList>
    </citation>
    <scope>NUCLEOTIDE SEQUENCE [LARGE SCALE GENOMIC DNA]</scope>
    <source>
        <strain evidence="3 4">CENA392</strain>
    </source>
</reference>
<dbReference type="AlphaFoldDB" id="A0AAJ6NS91"/>
<dbReference type="PANTHER" id="PTHR21666">
    <property type="entry name" value="PEPTIDASE-RELATED"/>
    <property type="match status" value="1"/>
</dbReference>
<accession>A0AAJ6NS91</accession>
<dbReference type="InterPro" id="IPR016047">
    <property type="entry name" value="M23ase_b-sheet_dom"/>
</dbReference>
<feature type="transmembrane region" description="Helical" evidence="1">
    <location>
        <begin position="87"/>
        <end position="104"/>
    </location>
</feature>
<dbReference type="Gene3D" id="2.70.70.10">
    <property type="entry name" value="Glucose Permease (Domain IIA)"/>
    <property type="match status" value="1"/>
</dbReference>
<evidence type="ECO:0000313" key="4">
    <source>
        <dbReference type="Proteomes" id="UP001223520"/>
    </source>
</evidence>
<evidence type="ECO:0000313" key="3">
    <source>
        <dbReference type="EMBL" id="WGV25655.1"/>
    </source>
</evidence>
<dbReference type="InterPro" id="IPR011055">
    <property type="entry name" value="Dup_hybrid_motif"/>
</dbReference>
<organism evidence="3 4">
    <name type="scientific">Halotia branconii CENA392</name>
    <dbReference type="NCBI Taxonomy" id="1539056"/>
    <lineage>
        <taxon>Bacteria</taxon>
        <taxon>Bacillati</taxon>
        <taxon>Cyanobacteriota</taxon>
        <taxon>Cyanophyceae</taxon>
        <taxon>Nostocales</taxon>
        <taxon>Nodulariaceae</taxon>
        <taxon>Halotia</taxon>
    </lineage>
</organism>
<dbReference type="Pfam" id="PF01551">
    <property type="entry name" value="Peptidase_M23"/>
    <property type="match status" value="1"/>
</dbReference>
<keyword evidence="1" id="KW-0812">Transmembrane</keyword>
<keyword evidence="1" id="KW-0472">Membrane</keyword>
<dbReference type="RefSeq" id="WP_281482953.1">
    <property type="nucleotide sequence ID" value="NZ_CP124543.1"/>
</dbReference>
<feature type="transmembrane region" description="Helical" evidence="1">
    <location>
        <begin position="59"/>
        <end position="75"/>
    </location>
</feature>